<reference evidence="2" key="1">
    <citation type="submission" date="2022-09" db="EMBL/GenBank/DDBJ databases">
        <title>Fusarium specimens isolated from Avocado Roots.</title>
        <authorList>
            <person name="Stajich J."/>
            <person name="Roper C."/>
            <person name="Heimlech-Rivalta G."/>
        </authorList>
    </citation>
    <scope>NUCLEOTIDE SEQUENCE</scope>
    <source>
        <strain evidence="2">CF00136</strain>
    </source>
</reference>
<protein>
    <submittedName>
        <fullName evidence="2">Uncharacterized protein</fullName>
    </submittedName>
</protein>
<proteinExistence type="predicted"/>
<feature type="region of interest" description="Disordered" evidence="1">
    <location>
        <begin position="136"/>
        <end position="186"/>
    </location>
</feature>
<dbReference type="AlphaFoldDB" id="A0A9W8VJ30"/>
<feature type="compositionally biased region" description="Basic and acidic residues" evidence="1">
    <location>
        <begin position="136"/>
        <end position="147"/>
    </location>
</feature>
<dbReference type="EMBL" id="JAOQAZ010000003">
    <property type="protein sequence ID" value="KAJ4268893.1"/>
    <property type="molecule type" value="Genomic_DNA"/>
</dbReference>
<dbReference type="Proteomes" id="UP001152049">
    <property type="component" value="Unassembled WGS sequence"/>
</dbReference>
<gene>
    <name evidence="2" type="ORF">NW762_002964</name>
</gene>
<evidence type="ECO:0000256" key="1">
    <source>
        <dbReference type="SAM" id="MobiDB-lite"/>
    </source>
</evidence>
<evidence type="ECO:0000313" key="2">
    <source>
        <dbReference type="EMBL" id="KAJ4268893.1"/>
    </source>
</evidence>
<evidence type="ECO:0000313" key="3">
    <source>
        <dbReference type="Proteomes" id="UP001152049"/>
    </source>
</evidence>
<sequence>MSEVSPLAEPFKSRCKRVWELVNDEELGEAFEEAAALLLEPRLDPFQQTSMHLLLTFSHNNGFAEHAPEVARLCAEMGPHEDLKDSVREELVSLRSYANHILDKARELKAEYDRRVKEILLSSKGMDELHKAQIEEMHQQLDAKEATTEAEAAQNDDDDDDADSQRTETGYPSDNDLMPDILRLQL</sequence>
<accession>A0A9W8VJ30</accession>
<comment type="caution">
    <text evidence="2">The sequence shown here is derived from an EMBL/GenBank/DDBJ whole genome shotgun (WGS) entry which is preliminary data.</text>
</comment>
<organism evidence="2 3">
    <name type="scientific">Fusarium torreyae</name>
    <dbReference type="NCBI Taxonomy" id="1237075"/>
    <lineage>
        <taxon>Eukaryota</taxon>
        <taxon>Fungi</taxon>
        <taxon>Dikarya</taxon>
        <taxon>Ascomycota</taxon>
        <taxon>Pezizomycotina</taxon>
        <taxon>Sordariomycetes</taxon>
        <taxon>Hypocreomycetidae</taxon>
        <taxon>Hypocreales</taxon>
        <taxon>Nectriaceae</taxon>
        <taxon>Fusarium</taxon>
    </lineage>
</organism>
<name>A0A9W8VJ30_9HYPO</name>
<keyword evidence="3" id="KW-1185">Reference proteome</keyword>
<dbReference type="OrthoDB" id="4837680at2759"/>